<dbReference type="Proteomes" id="UP000677305">
    <property type="component" value="Chromosome"/>
</dbReference>
<dbReference type="GO" id="GO:0008236">
    <property type="term" value="F:serine-type peptidase activity"/>
    <property type="evidence" value="ECO:0007669"/>
    <property type="project" value="InterPro"/>
</dbReference>
<proteinExistence type="predicted"/>
<dbReference type="SUPFAM" id="SSF69304">
    <property type="entry name" value="Tricorn protease N-terminal domain"/>
    <property type="match status" value="1"/>
</dbReference>
<dbReference type="Gene3D" id="1.25.40.10">
    <property type="entry name" value="Tetratricopeptide repeat domain"/>
    <property type="match status" value="2"/>
</dbReference>
<dbReference type="GO" id="GO:0030288">
    <property type="term" value="C:outer membrane-bounded periplasmic space"/>
    <property type="evidence" value="ECO:0007669"/>
    <property type="project" value="TreeGrafter"/>
</dbReference>
<dbReference type="GO" id="GO:0006508">
    <property type="term" value="P:proteolysis"/>
    <property type="evidence" value="ECO:0007669"/>
    <property type="project" value="InterPro"/>
</dbReference>
<dbReference type="InterPro" id="IPR005151">
    <property type="entry name" value="Tail-specific_protease"/>
</dbReference>
<dbReference type="RefSeq" id="WP_212690640.1">
    <property type="nucleotide sequence ID" value="NZ_CP058561.1"/>
</dbReference>
<sequence length="1098" mass="127862">MKKKVCTSIVTSILLIFLLGFSINAEENTTVSPVGRLGNTSMNAINYSRLAYENGAIYTCVERDNNYALYKYTLDSGVTKKITDNNIYGLNILDGVIYGYINYADDEENKSGIYKIDTNNDNKPTLLYETEDIYNLLVVEDIIYFLKDNEYNDTSFWSVKVDGSDARSITDKQIISFTVYKDEVYILSNDGLQKMIITEDKIAYTDISKKLDTKYNSKFTIMDDYIYIMANGYNDNKQAGIYKISLDKGNKAELIQDTVEAYEFDVTKDYIIYLNSYDEVVRVPLNGEEKEKIFQAYEVIQLSCLEDSIYLLTYENIDDTFNDQLWKIDLDGSNENMIYPGFDKDYNKIKDILTKTTKVMNNLKRYDMKVSIVDDRKDEEVVNTYNLDYSIDLVNKIISEKYNLKSKSEDNKPTNHYYSEWADDKLIYISEDNSPWRFVQHDELEEATEKDLFDIYNFIDNGCDLSSKLKLTEDSKQYILQGKSSFSRQFDKFEDNYWLHFWTSDFYDLDTFDYSIYINKSNYKIEKVVIEHKEYDVDNEITREFKLEMVNKFNLTNKLVIPNSIFESLKKLQQATTYLEKAKKAMEEEKYEQAIKYSDIALKLHSKAIYAYGQKAYAYYMQGKQEEALEQLEMFLEQRLNEDSNGVYFLLAEIYNEQADYESASKCIYRIDWSTLDSEEDLDRYINYLLIASKTFIGSKDNEEALSYVNEALLLDENNNLAKSHKMAILLNETKYDELLEYTNEQLENEDLQDQRYIYYYKGKSNLMLDNRDEAIKAYKKALRCKEEIIADSALYFDMGLYYTLVGKYNVARIYSNKIDKEYNIYKLILDMAIEESEKPISVKVGEFVLDNYLYLNNTDVTSLTKEFMKNDNATLDDINDYIESIKQDDDKFTFFYKVEKNEEGESEEEVTYKQIDDSTEYIKVSSFLNQTSSKFINYIEGIEKPYKKTLIIDLRGNGGGLISAATEMLDVLLPDCSPCYLVDRDGKTSNIESDYYRVPFKSIKILVDNDSASASELLALGLKKFLGNVQILGKTTYGKGVGQQIYVDNNGEFVLYLVSFYWNILEENINDVGITPDIIVEGTELEDFLKVIKAEQN</sequence>
<keyword evidence="4" id="KW-1185">Reference proteome</keyword>
<evidence type="ECO:0000313" key="3">
    <source>
        <dbReference type="EMBL" id="QUH30476.1"/>
    </source>
</evidence>
<evidence type="ECO:0000256" key="1">
    <source>
        <dbReference type="SAM" id="SignalP"/>
    </source>
</evidence>
<dbReference type="SMART" id="SM00028">
    <property type="entry name" value="TPR"/>
    <property type="match status" value="4"/>
</dbReference>
<dbReference type="InterPro" id="IPR032485">
    <property type="entry name" value="LRP1-like_beta_prop"/>
</dbReference>
<dbReference type="InterPro" id="IPR029045">
    <property type="entry name" value="ClpP/crotonase-like_dom_sf"/>
</dbReference>
<dbReference type="InterPro" id="IPR019734">
    <property type="entry name" value="TPR_rpt"/>
</dbReference>
<feature type="chain" id="PRO_5035289124" evidence="1">
    <location>
        <begin position="26"/>
        <end position="1098"/>
    </location>
</feature>
<evidence type="ECO:0000259" key="2">
    <source>
        <dbReference type="SMART" id="SM00245"/>
    </source>
</evidence>
<name>A0A8J8SDH3_9FIRM</name>
<dbReference type="GO" id="GO:0007165">
    <property type="term" value="P:signal transduction"/>
    <property type="evidence" value="ECO:0007669"/>
    <property type="project" value="TreeGrafter"/>
</dbReference>
<feature type="domain" description="Tail specific protease" evidence="2">
    <location>
        <begin position="891"/>
        <end position="1082"/>
    </location>
</feature>
<dbReference type="KEGG" id="vgu:HYG85_16810"/>
<dbReference type="Gene3D" id="3.90.226.10">
    <property type="entry name" value="2-enoyl-CoA Hydratase, Chain A, domain 1"/>
    <property type="match status" value="1"/>
</dbReference>
<dbReference type="Pfam" id="PF03572">
    <property type="entry name" value="Peptidase_S41"/>
    <property type="match status" value="1"/>
</dbReference>
<gene>
    <name evidence="3" type="ORF">HYG85_16810</name>
</gene>
<dbReference type="InterPro" id="IPR011990">
    <property type="entry name" value="TPR-like_helical_dom_sf"/>
</dbReference>
<dbReference type="GO" id="GO:0004175">
    <property type="term" value="F:endopeptidase activity"/>
    <property type="evidence" value="ECO:0007669"/>
    <property type="project" value="TreeGrafter"/>
</dbReference>
<keyword evidence="1" id="KW-0732">Signal</keyword>
<dbReference type="Pfam" id="PF16472">
    <property type="entry name" value="DUF5050"/>
    <property type="match status" value="1"/>
</dbReference>
<dbReference type="SUPFAM" id="SSF52096">
    <property type="entry name" value="ClpP/crotonase"/>
    <property type="match status" value="1"/>
</dbReference>
<dbReference type="SMART" id="SM00245">
    <property type="entry name" value="TSPc"/>
    <property type="match status" value="1"/>
</dbReference>
<evidence type="ECO:0000313" key="4">
    <source>
        <dbReference type="Proteomes" id="UP000677305"/>
    </source>
</evidence>
<dbReference type="PANTHER" id="PTHR32060">
    <property type="entry name" value="TAIL-SPECIFIC PROTEASE"/>
    <property type="match status" value="1"/>
</dbReference>
<feature type="signal peptide" evidence="1">
    <location>
        <begin position="1"/>
        <end position="25"/>
    </location>
</feature>
<dbReference type="CDD" id="cd06567">
    <property type="entry name" value="Peptidase_S41"/>
    <property type="match status" value="1"/>
</dbReference>
<protein>
    <submittedName>
        <fullName evidence="3">DUF5050 domain-containing protein</fullName>
    </submittedName>
</protein>
<dbReference type="AlphaFoldDB" id="A0A8J8SDH3"/>
<dbReference type="EMBL" id="CP058561">
    <property type="protein sequence ID" value="QUH30476.1"/>
    <property type="molecule type" value="Genomic_DNA"/>
</dbReference>
<dbReference type="PANTHER" id="PTHR32060:SF30">
    <property type="entry name" value="CARBOXY-TERMINAL PROCESSING PROTEASE CTPA"/>
    <property type="match status" value="1"/>
</dbReference>
<dbReference type="SUPFAM" id="SSF81901">
    <property type="entry name" value="HCP-like"/>
    <property type="match status" value="1"/>
</dbReference>
<accession>A0A8J8SDH3</accession>
<reference evidence="3 4" key="1">
    <citation type="submission" date="2020-07" db="EMBL/GenBank/DDBJ databases">
        <title>Vallitalea guaymasensis genome.</title>
        <authorList>
            <person name="Postec A."/>
        </authorList>
    </citation>
    <scope>NUCLEOTIDE SEQUENCE [LARGE SCALE GENOMIC DNA]</scope>
    <source>
        <strain evidence="3 4">Ra1766G1</strain>
    </source>
</reference>
<organism evidence="3 4">
    <name type="scientific">Vallitalea guaymasensis</name>
    <dbReference type="NCBI Taxonomy" id="1185412"/>
    <lineage>
        <taxon>Bacteria</taxon>
        <taxon>Bacillati</taxon>
        <taxon>Bacillota</taxon>
        <taxon>Clostridia</taxon>
        <taxon>Lachnospirales</taxon>
        <taxon>Vallitaleaceae</taxon>
        <taxon>Vallitalea</taxon>
    </lineage>
</organism>